<gene>
    <name evidence="1" type="ORF">NEIELOOT_00066</name>
</gene>
<comment type="caution">
    <text evidence="1">The sequence shown here is derived from an EMBL/GenBank/DDBJ whole genome shotgun (WGS) entry which is preliminary data.</text>
</comment>
<evidence type="ECO:0000313" key="1">
    <source>
        <dbReference type="EMBL" id="EFE51109.1"/>
    </source>
</evidence>
<accession>D4DM06</accession>
<sequence length="244" mass="25138">MPPQRGVGGDVAGEGLRFVEQGVEDEQAAVGMSPQGLFVRVGADEAVDLRPDLVQDELEEWRCAAVAAFGCQLVGHGFALRVGRGVVVGAGGGVEAQFGRVADEDEDGQLLGREFEAVGGEVFEQGVAVECVKGGEAAGGRVGFGNADEDAVRPVLAVFDVECAEGVGVVLLREDGCVGAAGDFVVGRRCGGNHARGGHQGKGEEVFVHGLLVVSGGSGGRLKGFGEGVWILQFLFLFCRNPVS</sequence>
<name>D4DM06_NEIEG</name>
<protein>
    <submittedName>
        <fullName evidence="1">Uncharacterized protein</fullName>
    </submittedName>
</protein>
<dbReference type="Proteomes" id="UP000005536">
    <property type="component" value="Unassembled WGS sequence"/>
</dbReference>
<proteinExistence type="predicted"/>
<reference evidence="1 2" key="1">
    <citation type="submission" date="2010-02" db="EMBL/GenBank/DDBJ databases">
        <authorList>
            <person name="Weinstock G."/>
            <person name="Sodergren E."/>
            <person name="Clifton S."/>
            <person name="Fulton L."/>
            <person name="Fulton B."/>
            <person name="Courtney L."/>
            <person name="Fronick C."/>
            <person name="Harrison M."/>
            <person name="Strong C."/>
            <person name="Farmer C."/>
            <person name="Delahaunty K."/>
            <person name="Markovic C."/>
            <person name="Hall O."/>
            <person name="Minx P."/>
            <person name="Tomlinson C."/>
            <person name="Mitreva M."/>
            <person name="Nelson J."/>
            <person name="Hou S."/>
            <person name="Wollam A."/>
            <person name="Pepin K.H."/>
            <person name="Johnson M."/>
            <person name="Bhonagiri V."/>
            <person name="Zhang X."/>
            <person name="Suruliraj S."/>
            <person name="Warren W."/>
            <person name="Chinwalla A."/>
            <person name="Mardis E.R."/>
            <person name="Wilson R.K."/>
        </authorList>
    </citation>
    <scope>NUCLEOTIDE SEQUENCE [LARGE SCALE GENOMIC DNA]</scope>
    <source>
        <strain evidence="1 2">ATCC 29315</strain>
    </source>
</reference>
<dbReference type="AlphaFoldDB" id="D4DM06"/>
<dbReference type="EMBL" id="ADBF01000002">
    <property type="protein sequence ID" value="EFE51109.1"/>
    <property type="molecule type" value="Genomic_DNA"/>
</dbReference>
<evidence type="ECO:0000313" key="2">
    <source>
        <dbReference type="Proteomes" id="UP000005536"/>
    </source>
</evidence>
<organism evidence="1 2">
    <name type="scientific">Neisseria elongata subsp. glycolytica ATCC 29315</name>
    <dbReference type="NCBI Taxonomy" id="546263"/>
    <lineage>
        <taxon>Bacteria</taxon>
        <taxon>Pseudomonadati</taxon>
        <taxon>Pseudomonadota</taxon>
        <taxon>Betaproteobacteria</taxon>
        <taxon>Neisseriales</taxon>
        <taxon>Neisseriaceae</taxon>
        <taxon>Neisseria</taxon>
    </lineage>
</organism>